<evidence type="ECO:0000256" key="3">
    <source>
        <dbReference type="ARBA" id="ARBA00022806"/>
    </source>
</evidence>
<dbReference type="InterPro" id="IPR027417">
    <property type="entry name" value="P-loop_NTPase"/>
</dbReference>
<keyword evidence="4" id="KW-0067">ATP-binding</keyword>
<evidence type="ECO:0000256" key="1">
    <source>
        <dbReference type="ARBA" id="ARBA00022741"/>
    </source>
</evidence>
<dbReference type="EMBL" id="JACHGH010000013">
    <property type="protein sequence ID" value="MBB6454874.1"/>
    <property type="molecule type" value="Genomic_DNA"/>
</dbReference>
<comment type="caution">
    <text evidence="6">The sequence shown here is derived from an EMBL/GenBank/DDBJ whole genome shotgun (WGS) entry which is preliminary data.</text>
</comment>
<dbReference type="GO" id="GO:0043138">
    <property type="term" value="F:3'-5' DNA helicase activity"/>
    <property type="evidence" value="ECO:0007669"/>
    <property type="project" value="TreeGrafter"/>
</dbReference>
<reference evidence="6 7" key="1">
    <citation type="submission" date="2020-08" db="EMBL/GenBank/DDBJ databases">
        <title>Genomic Encyclopedia of Type Strains, Phase IV (KMG-IV): sequencing the most valuable type-strain genomes for metagenomic binning, comparative biology and taxonomic classification.</title>
        <authorList>
            <person name="Goeker M."/>
        </authorList>
    </citation>
    <scope>NUCLEOTIDE SEQUENCE [LARGE SCALE GENOMIC DNA]</scope>
    <source>
        <strain evidence="6 7">DSM 19612</strain>
    </source>
</reference>
<name>A0A841Q995_9BACI</name>
<dbReference type="Gene3D" id="3.40.50.300">
    <property type="entry name" value="P-loop containing nucleotide triphosphate hydrolases"/>
    <property type="match status" value="2"/>
</dbReference>
<keyword evidence="1" id="KW-0547">Nucleotide-binding</keyword>
<organism evidence="6 7">
    <name type="scientific">Salirhabdus euzebyi</name>
    <dbReference type="NCBI Taxonomy" id="394506"/>
    <lineage>
        <taxon>Bacteria</taxon>
        <taxon>Bacillati</taxon>
        <taxon>Bacillota</taxon>
        <taxon>Bacilli</taxon>
        <taxon>Bacillales</taxon>
        <taxon>Bacillaceae</taxon>
        <taxon>Salirhabdus</taxon>
    </lineage>
</organism>
<evidence type="ECO:0000256" key="4">
    <source>
        <dbReference type="ARBA" id="ARBA00022840"/>
    </source>
</evidence>
<protein>
    <submittedName>
        <fullName evidence="6">DNA helicase-2/ATP-dependent DNA helicase PcrA</fullName>
        <ecNumber evidence="6">3.6.4.12</ecNumber>
    </submittedName>
</protein>
<keyword evidence="7" id="KW-1185">Reference proteome</keyword>
<sequence length="374" mass="43289">MMQFNNKIIIAAAGSGKSSDLVEQALNNNDKRILITTFTIDNTKEIEKKFFDKIGYVPKNVVVQTWYSFLLRECVRPYQNFLYDKKRIENIEFVNGQSTLYIAKTEVEKYYFRDGKYIYTDKLCDFVLEVNKISNGLIIERLEDLYDIIMIDEVQDLAGSDLNFLYLLLKSNIHNIIVGDNRQATYFTNNSRKNKKYRGQTIFELFSEWQKEGLCSITYKTECFRCNQFICDIADSLYPEMPKTNSMNDMETGHDGVFCIRSGEVLEYVKKYSPVVLRYDKRTKNIPDSFSPLNFGKSKGLTFDRVLIYPNGPATKFLKGDFEAVSKPKTKAGLYVALTRARYSVTFVTDQKVISNEYVKEFTLSDKKQAVADS</sequence>
<dbReference type="InterPro" id="IPR000212">
    <property type="entry name" value="DNA_helicase_UvrD/REP"/>
</dbReference>
<dbReference type="GO" id="GO:0000725">
    <property type="term" value="P:recombinational repair"/>
    <property type="evidence" value="ECO:0007669"/>
    <property type="project" value="TreeGrafter"/>
</dbReference>
<dbReference type="RefSeq" id="WP_174497310.1">
    <property type="nucleotide sequence ID" value="NZ_CADDWK010000013.1"/>
</dbReference>
<feature type="domain" description="UvrD-like helicase ATP-binding" evidence="5">
    <location>
        <begin position="136"/>
        <end position="186"/>
    </location>
</feature>
<dbReference type="GO" id="GO:0005524">
    <property type="term" value="F:ATP binding"/>
    <property type="evidence" value="ECO:0007669"/>
    <property type="project" value="UniProtKB-KW"/>
</dbReference>
<accession>A0A841Q995</accession>
<dbReference type="InterPro" id="IPR014016">
    <property type="entry name" value="UvrD-like_ATP-bd"/>
</dbReference>
<dbReference type="Proteomes" id="UP000581688">
    <property type="component" value="Unassembled WGS sequence"/>
</dbReference>
<gene>
    <name evidence="6" type="ORF">HNQ94_003363</name>
</gene>
<dbReference type="Pfam" id="PF00580">
    <property type="entry name" value="UvrD-helicase"/>
    <property type="match status" value="1"/>
</dbReference>
<proteinExistence type="predicted"/>
<evidence type="ECO:0000259" key="5">
    <source>
        <dbReference type="Pfam" id="PF00580"/>
    </source>
</evidence>
<dbReference type="GO" id="GO:0016787">
    <property type="term" value="F:hydrolase activity"/>
    <property type="evidence" value="ECO:0007669"/>
    <property type="project" value="UniProtKB-KW"/>
</dbReference>
<dbReference type="SUPFAM" id="SSF52540">
    <property type="entry name" value="P-loop containing nucleoside triphosphate hydrolases"/>
    <property type="match status" value="1"/>
</dbReference>
<evidence type="ECO:0000313" key="6">
    <source>
        <dbReference type="EMBL" id="MBB6454874.1"/>
    </source>
</evidence>
<evidence type="ECO:0000256" key="2">
    <source>
        <dbReference type="ARBA" id="ARBA00022801"/>
    </source>
</evidence>
<keyword evidence="2 6" id="KW-0378">Hydrolase</keyword>
<dbReference type="AlphaFoldDB" id="A0A841Q995"/>
<dbReference type="PANTHER" id="PTHR11070:SF2">
    <property type="entry name" value="ATP-DEPENDENT DNA HELICASE SRS2"/>
    <property type="match status" value="1"/>
</dbReference>
<evidence type="ECO:0000313" key="7">
    <source>
        <dbReference type="Proteomes" id="UP000581688"/>
    </source>
</evidence>
<dbReference type="GO" id="GO:0003677">
    <property type="term" value="F:DNA binding"/>
    <property type="evidence" value="ECO:0007669"/>
    <property type="project" value="InterPro"/>
</dbReference>
<dbReference type="EC" id="3.6.4.12" evidence="6"/>
<keyword evidence="3 6" id="KW-0347">Helicase</keyword>
<dbReference type="PANTHER" id="PTHR11070">
    <property type="entry name" value="UVRD / RECB / PCRA DNA HELICASE FAMILY MEMBER"/>
    <property type="match status" value="1"/>
</dbReference>